<protein>
    <submittedName>
        <fullName evidence="2">Uncharacterized protein</fullName>
    </submittedName>
</protein>
<dbReference type="EMBL" id="JAQNDO010000001">
    <property type="protein sequence ID" value="MDC0746037.1"/>
    <property type="molecule type" value="Genomic_DNA"/>
</dbReference>
<keyword evidence="3" id="KW-1185">Reference proteome</keyword>
<organism evidence="2 3">
    <name type="scientific">Polyangium mundeleinium</name>
    <dbReference type="NCBI Taxonomy" id="2995306"/>
    <lineage>
        <taxon>Bacteria</taxon>
        <taxon>Pseudomonadati</taxon>
        <taxon>Myxococcota</taxon>
        <taxon>Polyangia</taxon>
        <taxon>Polyangiales</taxon>
        <taxon>Polyangiaceae</taxon>
        <taxon>Polyangium</taxon>
    </lineage>
</organism>
<gene>
    <name evidence="2" type="ORF">POL67_32215</name>
</gene>
<feature type="region of interest" description="Disordered" evidence="1">
    <location>
        <begin position="1"/>
        <end position="49"/>
    </location>
</feature>
<feature type="compositionally biased region" description="Low complexity" evidence="1">
    <location>
        <begin position="36"/>
        <end position="49"/>
    </location>
</feature>
<evidence type="ECO:0000313" key="2">
    <source>
        <dbReference type="EMBL" id="MDC0746037.1"/>
    </source>
</evidence>
<feature type="compositionally biased region" description="Basic and acidic residues" evidence="1">
    <location>
        <begin position="12"/>
        <end position="35"/>
    </location>
</feature>
<sequence length="313" mass="32713">MSGVKSLRIRPSKRDEEALRRAAAERAKQAREEAPKLAASKALPPALSPRTAPVEACLGRVERALGLLSACVALGITLDREAEQARAVLVAFTRQPDGARIGAVDALVARVSPRTLEEALAARQEALARALAVLEAPAWQRQLEAFRPGLAADLRGLAGRRVQEGPVHVGALLGELDALLAARARARVVSLCEGGVAAGLRASEVRFEAREGAFVTELSDDHGVFARIAEHLVSWAALPELDAIEMCGPTEWDGPACVHGGYADVLGALRAQGVEAELYGEDGRALWPTGGDGAGGAEVVLQNAAARGRSGSS</sequence>
<dbReference type="Proteomes" id="UP001221411">
    <property type="component" value="Unassembled WGS sequence"/>
</dbReference>
<reference evidence="2 3" key="1">
    <citation type="submission" date="2022-11" db="EMBL/GenBank/DDBJ databases">
        <title>Minimal conservation of predation-associated metabolite biosynthetic gene clusters underscores biosynthetic potential of Myxococcota including descriptions for ten novel species: Archangium lansinium sp. nov., Myxococcus landrumus sp. nov., Nannocystis bai.</title>
        <authorList>
            <person name="Ahearne A."/>
            <person name="Stevens C."/>
            <person name="Dowd S."/>
        </authorList>
    </citation>
    <scope>NUCLEOTIDE SEQUENCE [LARGE SCALE GENOMIC DNA]</scope>
    <source>
        <strain evidence="2 3">RJM3</strain>
    </source>
</reference>
<evidence type="ECO:0000313" key="3">
    <source>
        <dbReference type="Proteomes" id="UP001221411"/>
    </source>
</evidence>
<name>A0ABT5EYR4_9BACT</name>
<evidence type="ECO:0000256" key="1">
    <source>
        <dbReference type="SAM" id="MobiDB-lite"/>
    </source>
</evidence>
<comment type="caution">
    <text evidence="2">The sequence shown here is derived from an EMBL/GenBank/DDBJ whole genome shotgun (WGS) entry which is preliminary data.</text>
</comment>
<dbReference type="RefSeq" id="WP_271924160.1">
    <property type="nucleotide sequence ID" value="NZ_JAQNDO010000001.1"/>
</dbReference>
<proteinExistence type="predicted"/>
<accession>A0ABT5EYR4</accession>